<dbReference type="AlphaFoldDB" id="A0A6B0U929"/>
<reference evidence="1" key="1">
    <citation type="submission" date="2019-12" db="EMBL/GenBank/DDBJ databases">
        <title>An insight into the sialome of adult female Ixodes ricinus ticks feeding for 6 days.</title>
        <authorList>
            <person name="Perner J."/>
            <person name="Ribeiro J.M.C."/>
        </authorList>
    </citation>
    <scope>NUCLEOTIDE SEQUENCE</scope>
    <source>
        <strain evidence="1">Semi-engorged</strain>
        <tissue evidence="1">Salivary glands</tissue>
    </source>
</reference>
<organism evidence="1">
    <name type="scientific">Ixodes ricinus</name>
    <name type="common">Common tick</name>
    <name type="synonym">Acarus ricinus</name>
    <dbReference type="NCBI Taxonomy" id="34613"/>
    <lineage>
        <taxon>Eukaryota</taxon>
        <taxon>Metazoa</taxon>
        <taxon>Ecdysozoa</taxon>
        <taxon>Arthropoda</taxon>
        <taxon>Chelicerata</taxon>
        <taxon>Arachnida</taxon>
        <taxon>Acari</taxon>
        <taxon>Parasitiformes</taxon>
        <taxon>Ixodida</taxon>
        <taxon>Ixodoidea</taxon>
        <taxon>Ixodidae</taxon>
        <taxon>Ixodinae</taxon>
        <taxon>Ixodes</taxon>
    </lineage>
</organism>
<sequence length="86" mass="10010">MGERKCVERTRTLECARRKKDKHRCSHLSACTSAIFCSPLSSSSSSYLSSSLTIKKEKRAKRESKCKKIYMHPKISFFFFFFETSL</sequence>
<name>A0A6B0U929_IXORI</name>
<accession>A0A6B0U929</accession>
<dbReference type="EMBL" id="GIFC01003291">
    <property type="protein sequence ID" value="MXU85374.1"/>
    <property type="molecule type" value="Transcribed_RNA"/>
</dbReference>
<proteinExistence type="predicted"/>
<evidence type="ECO:0000313" key="1">
    <source>
        <dbReference type="EMBL" id="MXU85374.1"/>
    </source>
</evidence>
<protein>
    <submittedName>
        <fullName evidence="1">Uncharacterized protein</fullName>
    </submittedName>
</protein>